<comment type="caution">
    <text evidence="1">The sequence shown here is derived from an EMBL/GenBank/DDBJ whole genome shotgun (WGS) entry which is preliminary data.</text>
</comment>
<reference evidence="1" key="1">
    <citation type="journal article" date="2015" name="Nature">
        <title>Complex archaea that bridge the gap between prokaryotes and eukaryotes.</title>
        <authorList>
            <person name="Spang A."/>
            <person name="Saw J.H."/>
            <person name="Jorgensen S.L."/>
            <person name="Zaremba-Niedzwiedzka K."/>
            <person name="Martijn J."/>
            <person name="Lind A.E."/>
            <person name="van Eijk R."/>
            <person name="Schleper C."/>
            <person name="Guy L."/>
            <person name="Ettema T.J."/>
        </authorList>
    </citation>
    <scope>NUCLEOTIDE SEQUENCE</scope>
</reference>
<evidence type="ECO:0000313" key="1">
    <source>
        <dbReference type="EMBL" id="KKL20280.1"/>
    </source>
</evidence>
<dbReference type="EMBL" id="LAZR01038160">
    <property type="protein sequence ID" value="KKL20280.1"/>
    <property type="molecule type" value="Genomic_DNA"/>
</dbReference>
<organism evidence="1">
    <name type="scientific">marine sediment metagenome</name>
    <dbReference type="NCBI Taxonomy" id="412755"/>
    <lineage>
        <taxon>unclassified sequences</taxon>
        <taxon>metagenomes</taxon>
        <taxon>ecological metagenomes</taxon>
    </lineage>
</organism>
<proteinExistence type="predicted"/>
<feature type="non-terminal residue" evidence="1">
    <location>
        <position position="25"/>
    </location>
</feature>
<dbReference type="AlphaFoldDB" id="A0A0F9BEY5"/>
<accession>A0A0F9BEY5</accession>
<name>A0A0F9BEY5_9ZZZZ</name>
<protein>
    <submittedName>
        <fullName evidence="1">Uncharacterized protein</fullName>
    </submittedName>
</protein>
<sequence>MVYDKFQSNLANLVQNQHNIYLILI</sequence>
<gene>
    <name evidence="1" type="ORF">LCGC14_2457060</name>
</gene>